<reference evidence="1 2" key="1">
    <citation type="submission" date="2020-08" db="EMBL/GenBank/DDBJ databases">
        <title>Sequencing the genomes of 1000 actinobacteria strains.</title>
        <authorList>
            <person name="Klenk H.-P."/>
        </authorList>
    </citation>
    <scope>NUCLEOTIDE SEQUENCE [LARGE SCALE GENOMIC DNA]</scope>
    <source>
        <strain evidence="1 2">DSM 28967</strain>
    </source>
</reference>
<protein>
    <recommendedName>
        <fullName evidence="3">HK97 gp10 family phage protein</fullName>
    </recommendedName>
</protein>
<dbReference type="Pfam" id="PF17395">
    <property type="entry name" value="DUF5403"/>
    <property type="match status" value="1"/>
</dbReference>
<dbReference type="AlphaFoldDB" id="A0A7W9MRD2"/>
<keyword evidence="2" id="KW-1185">Reference proteome</keyword>
<name>A0A7W9MRD2_9ACTN</name>
<sequence length="113" mass="12416">MAEVYRTLGGRKVEKALAILPEVQRELEERTLQVAGRAEAGLAEHHHDGDAEIDIEDGGVDWYVVLSDERGQLAALSIEFGREPYEKDGELVGGMDGLHILGNAAHLKSRGRR</sequence>
<dbReference type="Proteomes" id="UP000549971">
    <property type="component" value="Unassembled WGS sequence"/>
</dbReference>
<dbReference type="RefSeq" id="WP_184793304.1">
    <property type="nucleotide sequence ID" value="NZ_JACHMY010000001.1"/>
</dbReference>
<evidence type="ECO:0000313" key="2">
    <source>
        <dbReference type="Proteomes" id="UP000549971"/>
    </source>
</evidence>
<proteinExistence type="predicted"/>
<organism evidence="1 2">
    <name type="scientific">Kribbella italica</name>
    <dbReference type="NCBI Taxonomy" id="1540520"/>
    <lineage>
        <taxon>Bacteria</taxon>
        <taxon>Bacillati</taxon>
        <taxon>Actinomycetota</taxon>
        <taxon>Actinomycetes</taxon>
        <taxon>Propionibacteriales</taxon>
        <taxon>Kribbellaceae</taxon>
        <taxon>Kribbella</taxon>
    </lineage>
</organism>
<gene>
    <name evidence="1" type="ORF">HDA39_000148</name>
</gene>
<dbReference type="EMBL" id="JACHMY010000001">
    <property type="protein sequence ID" value="MBB5833414.1"/>
    <property type="molecule type" value="Genomic_DNA"/>
</dbReference>
<evidence type="ECO:0000313" key="1">
    <source>
        <dbReference type="EMBL" id="MBB5833414.1"/>
    </source>
</evidence>
<evidence type="ECO:0008006" key="3">
    <source>
        <dbReference type="Google" id="ProtNLM"/>
    </source>
</evidence>
<dbReference type="InterPro" id="IPR039452">
    <property type="entry name" value="DUF5403"/>
</dbReference>
<comment type="caution">
    <text evidence="1">The sequence shown here is derived from an EMBL/GenBank/DDBJ whole genome shotgun (WGS) entry which is preliminary data.</text>
</comment>
<accession>A0A7W9MRD2</accession>